<organism evidence="1 2">
    <name type="scientific">candidate division GN15 bacterium</name>
    <dbReference type="NCBI Taxonomy" id="2072418"/>
    <lineage>
        <taxon>Bacteria</taxon>
        <taxon>candidate division GN15</taxon>
    </lineage>
</organism>
<gene>
    <name evidence="1" type="ORF">C3F09_07405</name>
</gene>
<protein>
    <submittedName>
        <fullName evidence="1">Uncharacterized protein</fullName>
    </submittedName>
</protein>
<proteinExistence type="predicted"/>
<reference evidence="1 2" key="1">
    <citation type="journal article" date="2018" name="ISME J.">
        <title>A methanotrophic archaeon couples anaerobic oxidation of methane to Fe(III) reduction.</title>
        <authorList>
            <person name="Cai C."/>
            <person name="Leu A.O."/>
            <person name="Xie G.J."/>
            <person name="Guo J."/>
            <person name="Feng Y."/>
            <person name="Zhao J.X."/>
            <person name="Tyson G.W."/>
            <person name="Yuan Z."/>
            <person name="Hu S."/>
        </authorList>
    </citation>
    <scope>NUCLEOTIDE SEQUENCE [LARGE SCALE GENOMIC DNA]</scope>
    <source>
        <strain evidence="1">FeB_12</strain>
    </source>
</reference>
<name>A0A855X024_9BACT</name>
<dbReference type="Proteomes" id="UP000250918">
    <property type="component" value="Unassembled WGS sequence"/>
</dbReference>
<comment type="caution">
    <text evidence="1">The sequence shown here is derived from an EMBL/GenBank/DDBJ whole genome shotgun (WGS) entry which is preliminary data.</text>
</comment>
<feature type="non-terminal residue" evidence="1">
    <location>
        <position position="171"/>
    </location>
</feature>
<evidence type="ECO:0000313" key="1">
    <source>
        <dbReference type="EMBL" id="PWB71850.1"/>
    </source>
</evidence>
<accession>A0A855X024</accession>
<dbReference type="EMBL" id="PQAP01000101">
    <property type="protein sequence ID" value="PWB71850.1"/>
    <property type="molecule type" value="Genomic_DNA"/>
</dbReference>
<evidence type="ECO:0000313" key="2">
    <source>
        <dbReference type="Proteomes" id="UP000250918"/>
    </source>
</evidence>
<sequence>MLEIIRLETYDRARYPRFGHYVRPPKSIARVVREVAPLAAITALLQSCSSGGPTSGVPEPPRLITEAEARAVIDSAFATEDIAMRSDVDTTIHFAPNDSASLSLDGYNDSLKVGYEYVGGADSLTFTPEVCDKLDDSTYTMEPSVLVMNNEYRIDDYHQRLELAVQNFLDS</sequence>
<dbReference type="AlphaFoldDB" id="A0A855X024"/>